<organism evidence="2 3">
    <name type="scientific">Niabella yanshanensis</name>
    <dbReference type="NCBI Taxonomy" id="577386"/>
    <lineage>
        <taxon>Bacteria</taxon>
        <taxon>Pseudomonadati</taxon>
        <taxon>Bacteroidota</taxon>
        <taxon>Chitinophagia</taxon>
        <taxon>Chitinophagales</taxon>
        <taxon>Chitinophagaceae</taxon>
        <taxon>Niabella</taxon>
    </lineage>
</organism>
<gene>
    <name evidence="2" type="ORF">U0035_19515</name>
</gene>
<dbReference type="PANTHER" id="PTHR10900:SF77">
    <property type="entry name" value="FI19380P1"/>
    <property type="match status" value="1"/>
</dbReference>
<dbReference type="PANTHER" id="PTHR10900">
    <property type="entry name" value="PERIOSTIN-RELATED"/>
    <property type="match status" value="1"/>
</dbReference>
<proteinExistence type="predicted"/>
<dbReference type="Pfam" id="PF02469">
    <property type="entry name" value="Fasciclin"/>
    <property type="match status" value="1"/>
</dbReference>
<dbReference type="InterPro" id="IPR000782">
    <property type="entry name" value="FAS1_domain"/>
</dbReference>
<dbReference type="PROSITE" id="PS51257">
    <property type="entry name" value="PROKAR_LIPOPROTEIN"/>
    <property type="match status" value="1"/>
</dbReference>
<sequence length="451" mass="49349">MYRKIIQILFVVTGSALLLAGCKKWDDHNALTDDGLTMNLAERIANNTDLSRFMELLRQSGYADTLETSKMFTVFAPTNAALANLLPAIENDAAALKQFVGSHISSQAYYTSDMDVMARIPMLNGKYHNLTAENVDGVAIAGKDQLAKNGVLQIISEALPALPNIQQFIASDERMPGKQKAALLSVDSLFSSRVHDAGVEAKNHTLFVLRDAAWQAEVDKLIPYSTVPGNNDSTAKVAGWLVAKDLLVDTLYSSAAAIPDTIVSKFGVRVGINKTAIAEAITTSNGVVYVLNQLDVPLHNKFPVVVIEAENYTSASHNRVANTFIRDKRDSATGGIFRDVLVYNHGVAQFNLRYRLTDIPALTYRAYWMALNDNINGMTAPFTQKIGVDSFNSPLPAYATVEMNRYAEQLAGEFTLTSYKPVFNLYLTAANSTATNSNALVCNYIRLVPVF</sequence>
<evidence type="ECO:0000313" key="2">
    <source>
        <dbReference type="EMBL" id="WQD37857.1"/>
    </source>
</evidence>
<protein>
    <submittedName>
        <fullName evidence="2">Fasciclin domain-containing protein</fullName>
    </submittedName>
</protein>
<dbReference type="InterPro" id="IPR050904">
    <property type="entry name" value="Adhesion/Biosynth-related"/>
</dbReference>
<feature type="domain" description="FAS1" evidence="1">
    <location>
        <begin position="37"/>
        <end position="159"/>
    </location>
</feature>
<dbReference type="PROSITE" id="PS50213">
    <property type="entry name" value="FAS1"/>
    <property type="match status" value="1"/>
</dbReference>
<evidence type="ECO:0000313" key="3">
    <source>
        <dbReference type="Proteomes" id="UP001325680"/>
    </source>
</evidence>
<dbReference type="Gene3D" id="2.30.180.10">
    <property type="entry name" value="FAS1 domain"/>
    <property type="match status" value="1"/>
</dbReference>
<dbReference type="Proteomes" id="UP001325680">
    <property type="component" value="Chromosome"/>
</dbReference>
<name>A0ABZ0W5S2_9BACT</name>
<dbReference type="SMART" id="SM00554">
    <property type="entry name" value="FAS1"/>
    <property type="match status" value="1"/>
</dbReference>
<accession>A0ABZ0W5S2</accession>
<dbReference type="SUPFAM" id="SSF82153">
    <property type="entry name" value="FAS1 domain"/>
    <property type="match status" value="1"/>
</dbReference>
<keyword evidence="3" id="KW-1185">Reference proteome</keyword>
<dbReference type="InterPro" id="IPR036378">
    <property type="entry name" value="FAS1_dom_sf"/>
</dbReference>
<dbReference type="EMBL" id="CP139960">
    <property type="protein sequence ID" value="WQD37857.1"/>
    <property type="molecule type" value="Genomic_DNA"/>
</dbReference>
<evidence type="ECO:0000259" key="1">
    <source>
        <dbReference type="PROSITE" id="PS50213"/>
    </source>
</evidence>
<reference evidence="2 3" key="1">
    <citation type="submission" date="2023-12" db="EMBL/GenBank/DDBJ databases">
        <title>Genome sequencing and assembly of bacterial species from a model synthetic community.</title>
        <authorList>
            <person name="Hogle S.L."/>
        </authorList>
    </citation>
    <scope>NUCLEOTIDE SEQUENCE [LARGE SCALE GENOMIC DNA]</scope>
    <source>
        <strain evidence="2 3">HAMBI_3031</strain>
    </source>
</reference>
<dbReference type="RefSeq" id="WP_114790612.1">
    <property type="nucleotide sequence ID" value="NZ_CP139960.1"/>
</dbReference>